<dbReference type="RefSeq" id="WP_000544228.1">
    <property type="nucleotide sequence ID" value="NZ_CP008796.1"/>
</dbReference>
<dbReference type="PANTHER" id="PTHR34535:SF3">
    <property type="entry name" value="HYDROGENASE MATURATION FACTOR HYPA"/>
    <property type="match status" value="1"/>
</dbReference>
<dbReference type="eggNOG" id="COG0375">
    <property type="taxonomic scope" value="Bacteria"/>
</dbReference>
<dbReference type="GO" id="GO:0051604">
    <property type="term" value="P:protein maturation"/>
    <property type="evidence" value="ECO:0007669"/>
    <property type="project" value="InterPro"/>
</dbReference>
<dbReference type="Proteomes" id="UP000028481">
    <property type="component" value="Chromosome"/>
</dbReference>
<comment type="similarity">
    <text evidence="1 5">Belongs to the HypA/HybF family.</text>
</comment>
<gene>
    <name evidence="5" type="primary">hypA</name>
    <name evidence="6" type="ORF">HL41_08765</name>
</gene>
<organism evidence="6 7">
    <name type="scientific">Thermodesulfobacterium commune DSM 2178</name>
    <dbReference type="NCBI Taxonomy" id="289377"/>
    <lineage>
        <taxon>Bacteria</taxon>
        <taxon>Pseudomonadati</taxon>
        <taxon>Thermodesulfobacteriota</taxon>
        <taxon>Thermodesulfobacteria</taxon>
        <taxon>Thermodesulfobacteriales</taxon>
        <taxon>Thermodesulfobacteriaceae</taxon>
        <taxon>Thermodesulfobacterium</taxon>
    </lineage>
</organism>
<feature type="binding site" evidence="5">
    <location>
        <position position="73"/>
    </location>
    <ligand>
        <name>Zn(2+)</name>
        <dbReference type="ChEBI" id="CHEBI:29105"/>
    </ligand>
</feature>
<evidence type="ECO:0000256" key="5">
    <source>
        <dbReference type="HAMAP-Rule" id="MF_00213"/>
    </source>
</evidence>
<dbReference type="HAMAP" id="MF_00213">
    <property type="entry name" value="HypA_HybF"/>
    <property type="match status" value="1"/>
</dbReference>
<evidence type="ECO:0000256" key="1">
    <source>
        <dbReference type="ARBA" id="ARBA00010748"/>
    </source>
</evidence>
<feature type="binding site" evidence="5">
    <location>
        <position position="76"/>
    </location>
    <ligand>
        <name>Zn(2+)</name>
        <dbReference type="ChEBI" id="CHEBI:29105"/>
    </ligand>
</feature>
<feature type="binding site" evidence="5">
    <location>
        <position position="2"/>
    </location>
    <ligand>
        <name>Ni(2+)</name>
        <dbReference type="ChEBI" id="CHEBI:49786"/>
    </ligand>
</feature>
<dbReference type="GO" id="GO:0016151">
    <property type="term" value="F:nickel cation binding"/>
    <property type="evidence" value="ECO:0007669"/>
    <property type="project" value="UniProtKB-UniRule"/>
</dbReference>
<dbReference type="KEGG" id="tcm:HL41_08765"/>
<dbReference type="NCBIfam" id="TIGR00100">
    <property type="entry name" value="hypA"/>
    <property type="match status" value="1"/>
</dbReference>
<dbReference type="EMBL" id="CP008796">
    <property type="protein sequence ID" value="AIH04727.1"/>
    <property type="molecule type" value="Genomic_DNA"/>
</dbReference>
<dbReference type="PaxDb" id="289377-HL41_08765"/>
<feature type="binding site" evidence="5">
    <location>
        <position position="92"/>
    </location>
    <ligand>
        <name>Zn(2+)</name>
        <dbReference type="ChEBI" id="CHEBI:29105"/>
    </ligand>
</feature>
<keyword evidence="4 5" id="KW-0862">Zinc</keyword>
<dbReference type="GO" id="GO:0008270">
    <property type="term" value="F:zinc ion binding"/>
    <property type="evidence" value="ECO:0007669"/>
    <property type="project" value="UniProtKB-UniRule"/>
</dbReference>
<sequence length="116" mass="13381">MHEFFIVQNVIKTVEDLMVNHPKKKVVKAVLLIGRFSGVEPELLQTALDFFKQGSVLKDAEIVIEIEDLRMRCQKCQQEFSKEKWDLTCPFCGSFETEVLSGEEMLLKSLELVDED</sequence>
<evidence type="ECO:0000256" key="3">
    <source>
        <dbReference type="ARBA" id="ARBA00022723"/>
    </source>
</evidence>
<evidence type="ECO:0000313" key="7">
    <source>
        <dbReference type="Proteomes" id="UP000028481"/>
    </source>
</evidence>
<dbReference type="InterPro" id="IPR000688">
    <property type="entry name" value="HypA/HybF"/>
</dbReference>
<evidence type="ECO:0000256" key="2">
    <source>
        <dbReference type="ARBA" id="ARBA00022596"/>
    </source>
</evidence>
<keyword evidence="2 5" id="KW-0533">Nickel</keyword>
<dbReference type="PANTHER" id="PTHR34535">
    <property type="entry name" value="HYDROGENASE MATURATION FACTOR HYPA"/>
    <property type="match status" value="1"/>
</dbReference>
<dbReference type="PROSITE" id="PS01249">
    <property type="entry name" value="HYPA"/>
    <property type="match status" value="1"/>
</dbReference>
<dbReference type="AlphaFoldDB" id="A0A075X150"/>
<evidence type="ECO:0000313" key="6">
    <source>
        <dbReference type="EMBL" id="AIH04727.1"/>
    </source>
</evidence>
<dbReference type="PIRSF" id="PIRSF004761">
    <property type="entry name" value="Hydrgn_mat_HypA"/>
    <property type="match status" value="1"/>
</dbReference>
<evidence type="ECO:0000256" key="4">
    <source>
        <dbReference type="ARBA" id="ARBA00022833"/>
    </source>
</evidence>
<proteinExistence type="inferred from homology"/>
<reference evidence="6 7" key="1">
    <citation type="journal article" date="2015" name="Genome Announc.">
        <title>Genome Sequence of a Sulfate-Reducing Thermophilic Bacterium, Thermodesulfobacterium commune DSM 2178T (Phylum Thermodesulfobacteria).</title>
        <authorList>
            <person name="Bhatnagar S."/>
            <person name="Badger J.H."/>
            <person name="Madupu R."/>
            <person name="Khouri H.M."/>
            <person name="O'Connor E.M."/>
            <person name="Robb F.T."/>
            <person name="Ward N.L."/>
            <person name="Eisen J.A."/>
        </authorList>
    </citation>
    <scope>NUCLEOTIDE SEQUENCE [LARGE SCALE GENOMIC DNA]</scope>
    <source>
        <strain evidence="6 7">DSM 2178</strain>
    </source>
</reference>
<dbReference type="HOGENOM" id="CLU_126929_4_1_0"/>
<dbReference type="InterPro" id="IPR020538">
    <property type="entry name" value="Hydgase_Ni_incorp_HypA/HybF_CS"/>
</dbReference>
<dbReference type="STRING" id="289377.HL41_08765"/>
<comment type="function">
    <text evidence="5">Involved in the maturation of [NiFe] hydrogenases. Required for nickel insertion into the metal center of the hydrogenase.</text>
</comment>
<dbReference type="Pfam" id="PF01155">
    <property type="entry name" value="HypA"/>
    <property type="match status" value="1"/>
</dbReference>
<name>A0A075X150_9BACT</name>
<keyword evidence="3 5" id="KW-0479">Metal-binding</keyword>
<protein>
    <recommendedName>
        <fullName evidence="5">Hydrogenase maturation factor HypA</fullName>
    </recommendedName>
</protein>
<accession>A0A075X150</accession>
<keyword evidence="7" id="KW-1185">Reference proteome</keyword>
<feature type="binding site" evidence="5">
    <location>
        <position position="89"/>
    </location>
    <ligand>
        <name>Zn(2+)</name>
        <dbReference type="ChEBI" id="CHEBI:29105"/>
    </ligand>
</feature>
<dbReference type="OrthoDB" id="9800361at2"/>
<dbReference type="Gene3D" id="3.30.2320.80">
    <property type="match status" value="1"/>
</dbReference>